<protein>
    <recommendedName>
        <fullName evidence="4">DUF2797 domain-containing protein</fullName>
    </recommendedName>
</protein>
<sequence length="282" mass="29605">MRGGRSSPLRLGGPVSLAVAADAVRTCAGVWRGGRYAACPYGAVLPPEARRDQCERCAALDRSYSVAADTKADDPRPYAVYLAWFGPGLLKVGITAAERGAARLLEQAAVCFTFLGEGPLMTARRTEAILGAALGVPDRVASQAKRAARHALPDAGARAAELRALHASVTDQLPDTLRPRPCEIVDHAGLFGLAPTQLPPPVGQVSALPPGSALTGTLVAAAGPDLYVRTAEPDGPGRLLLLDTRLARGWPLHRPPEDAPQQVPTVDLVPPKQPRDAPQPLF</sequence>
<dbReference type="AlphaFoldDB" id="A0A1I2JS81"/>
<evidence type="ECO:0008006" key="4">
    <source>
        <dbReference type="Google" id="ProtNLM"/>
    </source>
</evidence>
<dbReference type="EMBL" id="FONG01000019">
    <property type="protein sequence ID" value="SFF56833.1"/>
    <property type="molecule type" value="Genomic_DNA"/>
</dbReference>
<gene>
    <name evidence="2" type="ORF">SAMN05216251_11982</name>
</gene>
<dbReference type="Pfam" id="PF10977">
    <property type="entry name" value="DUF2797"/>
    <property type="match status" value="1"/>
</dbReference>
<dbReference type="Proteomes" id="UP000199323">
    <property type="component" value="Unassembled WGS sequence"/>
</dbReference>
<keyword evidence="3" id="KW-1185">Reference proteome</keyword>
<feature type="region of interest" description="Disordered" evidence="1">
    <location>
        <begin position="251"/>
        <end position="282"/>
    </location>
</feature>
<organism evidence="2 3">
    <name type="scientific">Actinacidiphila alni</name>
    <dbReference type="NCBI Taxonomy" id="380248"/>
    <lineage>
        <taxon>Bacteria</taxon>
        <taxon>Bacillati</taxon>
        <taxon>Actinomycetota</taxon>
        <taxon>Actinomycetes</taxon>
        <taxon>Kitasatosporales</taxon>
        <taxon>Streptomycetaceae</taxon>
        <taxon>Actinacidiphila</taxon>
    </lineage>
</organism>
<evidence type="ECO:0000313" key="3">
    <source>
        <dbReference type="Proteomes" id="UP000199323"/>
    </source>
</evidence>
<proteinExistence type="predicted"/>
<name>A0A1I2JS81_9ACTN</name>
<evidence type="ECO:0000256" key="1">
    <source>
        <dbReference type="SAM" id="MobiDB-lite"/>
    </source>
</evidence>
<accession>A0A1I2JS81</accession>
<evidence type="ECO:0000313" key="2">
    <source>
        <dbReference type="EMBL" id="SFF56833.1"/>
    </source>
</evidence>
<reference evidence="2 3" key="1">
    <citation type="submission" date="2016-10" db="EMBL/GenBank/DDBJ databases">
        <authorList>
            <person name="de Groot N.N."/>
        </authorList>
    </citation>
    <scope>NUCLEOTIDE SEQUENCE [LARGE SCALE GENOMIC DNA]</scope>
    <source>
        <strain evidence="2 3">CGMCC 4.3510</strain>
    </source>
</reference>
<dbReference type="InterPro" id="IPR021246">
    <property type="entry name" value="DUF2797"/>
</dbReference>